<evidence type="ECO:0000256" key="5">
    <source>
        <dbReference type="ARBA" id="ARBA00023172"/>
    </source>
</evidence>
<keyword evidence="9" id="KW-1185">Reference proteome</keyword>
<comment type="function">
    <text evidence="1">Involved in DNA recombination.</text>
</comment>
<keyword evidence="5" id="KW-0233">DNA recombination</keyword>
<evidence type="ECO:0000256" key="4">
    <source>
        <dbReference type="ARBA" id="ARBA00023054"/>
    </source>
</evidence>
<sequence>MSDSTFVLFGRTLTVAEALIAISAVALLALFLVLVALVRANRSRTATERAAEEKSRALEAQMAELMRMQSETSGRLQTVAEVFGSRQSEMTRALSERLDGMGHRLGSSMSQASNTTHDTLRQLHERLAVIDSAQKTMSGLSDQVTQLERIFSDKQSRGAFGQGRMEAIVRDGLPEESFTFQPTLSNNSRPDCAIHLPNGAPDLMIDAKFPLESFSRIEQAETEQDLKEAQQAARRDLIKHIDDVRKKYLIPGETQDLAFVFVPSESLFAQIHERFPEVVQRAYRARVVVLSPTLLHLAIQVVVTVIRDARIREEAHVIRAEVGHLMDDVNRLFDRVMKLQQHFGQAQKDVEQIVISAEKVSKRGSRIEALEMETDGEAQEPRPTRAARAS</sequence>
<dbReference type="PANTHER" id="PTHR30563:SF0">
    <property type="entry name" value="DNA RECOMBINATION PROTEIN RMUC"/>
    <property type="match status" value="1"/>
</dbReference>
<dbReference type="Pfam" id="PF02646">
    <property type="entry name" value="RmuC"/>
    <property type="match status" value="1"/>
</dbReference>
<comment type="similarity">
    <text evidence="2">Belongs to the RmuC family.</text>
</comment>
<dbReference type="AlphaFoldDB" id="A0AAE3VS48"/>
<gene>
    <name evidence="8" type="ORF">J2S73_003858</name>
</gene>
<keyword evidence="7" id="KW-1133">Transmembrane helix</keyword>
<feature type="region of interest" description="Disordered" evidence="6">
    <location>
        <begin position="366"/>
        <end position="390"/>
    </location>
</feature>
<dbReference type="InterPro" id="IPR003798">
    <property type="entry name" value="DNA_recombination_RmuC"/>
</dbReference>
<accession>A0AAE3VS48</accession>
<dbReference type="Proteomes" id="UP001229244">
    <property type="component" value="Unassembled WGS sequence"/>
</dbReference>
<evidence type="ECO:0000313" key="8">
    <source>
        <dbReference type="EMBL" id="MDQ0317374.1"/>
    </source>
</evidence>
<evidence type="ECO:0000256" key="2">
    <source>
        <dbReference type="ARBA" id="ARBA00009840"/>
    </source>
</evidence>
<organism evidence="8 9">
    <name type="scientific">Amorphus orientalis</name>
    <dbReference type="NCBI Taxonomy" id="649198"/>
    <lineage>
        <taxon>Bacteria</taxon>
        <taxon>Pseudomonadati</taxon>
        <taxon>Pseudomonadota</taxon>
        <taxon>Alphaproteobacteria</taxon>
        <taxon>Hyphomicrobiales</taxon>
        <taxon>Amorphaceae</taxon>
        <taxon>Amorphus</taxon>
    </lineage>
</organism>
<name>A0AAE3VS48_9HYPH</name>
<keyword evidence="7" id="KW-0812">Transmembrane</keyword>
<dbReference type="EMBL" id="JAUSUL010000005">
    <property type="protein sequence ID" value="MDQ0317374.1"/>
    <property type="molecule type" value="Genomic_DNA"/>
</dbReference>
<dbReference type="PANTHER" id="PTHR30563">
    <property type="entry name" value="DNA RECOMBINATION PROTEIN RMUC"/>
    <property type="match status" value="1"/>
</dbReference>
<dbReference type="RefSeq" id="WP_306887291.1">
    <property type="nucleotide sequence ID" value="NZ_JAUSUL010000005.1"/>
</dbReference>
<evidence type="ECO:0000256" key="6">
    <source>
        <dbReference type="SAM" id="MobiDB-lite"/>
    </source>
</evidence>
<evidence type="ECO:0000256" key="1">
    <source>
        <dbReference type="ARBA" id="ARBA00003416"/>
    </source>
</evidence>
<proteinExistence type="inferred from homology"/>
<feature type="transmembrane region" description="Helical" evidence="7">
    <location>
        <begin position="20"/>
        <end position="40"/>
    </location>
</feature>
<evidence type="ECO:0000256" key="3">
    <source>
        <dbReference type="ARBA" id="ARBA00021840"/>
    </source>
</evidence>
<keyword evidence="7" id="KW-0472">Membrane</keyword>
<keyword evidence="4" id="KW-0175">Coiled coil</keyword>
<reference evidence="8" key="1">
    <citation type="submission" date="2023-07" db="EMBL/GenBank/DDBJ databases">
        <title>Genomic Encyclopedia of Type Strains, Phase IV (KMG-IV): sequencing the most valuable type-strain genomes for metagenomic binning, comparative biology and taxonomic classification.</title>
        <authorList>
            <person name="Goeker M."/>
        </authorList>
    </citation>
    <scope>NUCLEOTIDE SEQUENCE</scope>
    <source>
        <strain evidence="8">DSM 21202</strain>
    </source>
</reference>
<evidence type="ECO:0000313" key="9">
    <source>
        <dbReference type="Proteomes" id="UP001229244"/>
    </source>
</evidence>
<evidence type="ECO:0000256" key="7">
    <source>
        <dbReference type="SAM" id="Phobius"/>
    </source>
</evidence>
<dbReference type="GO" id="GO:0006310">
    <property type="term" value="P:DNA recombination"/>
    <property type="evidence" value="ECO:0007669"/>
    <property type="project" value="UniProtKB-KW"/>
</dbReference>
<protein>
    <recommendedName>
        <fullName evidence="3">DNA recombination protein RmuC homolog</fullName>
    </recommendedName>
</protein>
<comment type="caution">
    <text evidence="8">The sequence shown here is derived from an EMBL/GenBank/DDBJ whole genome shotgun (WGS) entry which is preliminary data.</text>
</comment>